<protein>
    <recommendedName>
        <fullName evidence="4">DUF2147 domain-containing protein</fullName>
    </recommendedName>
</protein>
<keyword evidence="1" id="KW-0732">Signal</keyword>
<dbReference type="OrthoDB" id="8756023at2"/>
<feature type="signal peptide" evidence="1">
    <location>
        <begin position="1"/>
        <end position="34"/>
    </location>
</feature>
<proteinExistence type="predicted"/>
<name>A0A562R7A6_9BURK</name>
<evidence type="ECO:0000313" key="3">
    <source>
        <dbReference type="Proteomes" id="UP000318431"/>
    </source>
</evidence>
<evidence type="ECO:0008006" key="4">
    <source>
        <dbReference type="Google" id="ProtNLM"/>
    </source>
</evidence>
<sequence>MFLRFPRLQPAARRVSFIGTATIIAALFALPVQAADESKDVLGKWRLTVPLDSSEITALDENEVQLLVGKVFTISRSGVQFGKDVCLPPSLAAMSVEPRLYLREQAHASNDDIHLPNPVTVVQLGCTIAFVRGPDRLVIHWKGWFFDAVRVGARSTRRR</sequence>
<evidence type="ECO:0000313" key="2">
    <source>
        <dbReference type="EMBL" id="TWI64300.1"/>
    </source>
</evidence>
<keyword evidence="3" id="KW-1185">Reference proteome</keyword>
<feature type="chain" id="PRO_5022195240" description="DUF2147 domain-containing protein" evidence="1">
    <location>
        <begin position="35"/>
        <end position="159"/>
    </location>
</feature>
<comment type="caution">
    <text evidence="2">The sequence shown here is derived from an EMBL/GenBank/DDBJ whole genome shotgun (WGS) entry which is preliminary data.</text>
</comment>
<gene>
    <name evidence="2" type="ORF">IP91_03069</name>
</gene>
<dbReference type="RefSeq" id="WP_145649964.1">
    <property type="nucleotide sequence ID" value="NZ_VLLB01000005.1"/>
</dbReference>
<dbReference type="AlphaFoldDB" id="A0A562R7A6"/>
<organism evidence="2 3">
    <name type="scientific">Pseudoduganella lurida</name>
    <dbReference type="NCBI Taxonomy" id="1036180"/>
    <lineage>
        <taxon>Bacteria</taxon>
        <taxon>Pseudomonadati</taxon>
        <taxon>Pseudomonadota</taxon>
        <taxon>Betaproteobacteria</taxon>
        <taxon>Burkholderiales</taxon>
        <taxon>Oxalobacteraceae</taxon>
        <taxon>Telluria group</taxon>
        <taxon>Pseudoduganella</taxon>
    </lineage>
</organism>
<dbReference type="EMBL" id="VLLB01000005">
    <property type="protein sequence ID" value="TWI64300.1"/>
    <property type="molecule type" value="Genomic_DNA"/>
</dbReference>
<dbReference type="Proteomes" id="UP000318431">
    <property type="component" value="Unassembled WGS sequence"/>
</dbReference>
<evidence type="ECO:0000256" key="1">
    <source>
        <dbReference type="SAM" id="SignalP"/>
    </source>
</evidence>
<reference evidence="2 3" key="1">
    <citation type="journal article" date="2015" name="Stand. Genomic Sci.">
        <title>Genomic Encyclopedia of Bacterial and Archaeal Type Strains, Phase III: the genomes of soil and plant-associated and newly described type strains.</title>
        <authorList>
            <person name="Whitman W.B."/>
            <person name="Woyke T."/>
            <person name="Klenk H.P."/>
            <person name="Zhou Y."/>
            <person name="Lilburn T.G."/>
            <person name="Beck B.J."/>
            <person name="De Vos P."/>
            <person name="Vandamme P."/>
            <person name="Eisen J.A."/>
            <person name="Garrity G."/>
            <person name="Hugenholtz P."/>
            <person name="Kyrpides N.C."/>
        </authorList>
    </citation>
    <scope>NUCLEOTIDE SEQUENCE [LARGE SCALE GENOMIC DNA]</scope>
    <source>
        <strain evidence="2 3">CGMCC 1.10822</strain>
    </source>
</reference>
<accession>A0A562R7A6</accession>